<keyword evidence="3" id="KW-1185">Reference proteome</keyword>
<keyword evidence="1" id="KW-0472">Membrane</keyword>
<dbReference type="AlphaFoldDB" id="A0ABD6CJQ8"/>
<dbReference type="RefSeq" id="WP_256421618.1">
    <property type="nucleotide sequence ID" value="NZ_JANHDI010000008.1"/>
</dbReference>
<proteinExistence type="predicted"/>
<keyword evidence="1" id="KW-0812">Transmembrane</keyword>
<feature type="transmembrane region" description="Helical" evidence="1">
    <location>
        <begin position="34"/>
        <end position="52"/>
    </location>
</feature>
<accession>A0ABD6CJQ8</accession>
<sequence length="54" mass="5971">MVSKDTRITLLFVVLGTALWLISGQFTNTAWIRWAILIGVGVIIPTILTERANS</sequence>
<reference evidence="2 3" key="1">
    <citation type="journal article" date="2019" name="Int. J. Syst. Evol. Microbiol.">
        <title>The Global Catalogue of Microorganisms (GCM) 10K type strain sequencing project: providing services to taxonomists for standard genome sequencing and annotation.</title>
        <authorList>
            <consortium name="The Broad Institute Genomics Platform"/>
            <consortium name="The Broad Institute Genome Sequencing Center for Infectious Disease"/>
            <person name="Wu L."/>
            <person name="Ma J."/>
        </authorList>
    </citation>
    <scope>NUCLEOTIDE SEQUENCE [LARGE SCALE GENOMIC DNA]</scope>
    <source>
        <strain evidence="2 3">CGMCC 1.12121</strain>
    </source>
</reference>
<dbReference type="InterPro" id="IPR058293">
    <property type="entry name" value="DUF7987"/>
</dbReference>
<comment type="caution">
    <text evidence="2">The sequence shown here is derived from an EMBL/GenBank/DDBJ whole genome shotgun (WGS) entry which is preliminary data.</text>
</comment>
<name>A0ABD6CJQ8_9EURY</name>
<evidence type="ECO:0000256" key="1">
    <source>
        <dbReference type="SAM" id="Phobius"/>
    </source>
</evidence>
<dbReference type="Proteomes" id="UP001597085">
    <property type="component" value="Unassembled WGS sequence"/>
</dbReference>
<evidence type="ECO:0000313" key="2">
    <source>
        <dbReference type="EMBL" id="MFD1597506.1"/>
    </source>
</evidence>
<gene>
    <name evidence="2" type="ORF">ACFSBX_00765</name>
</gene>
<organism evidence="2 3">
    <name type="scientific">Halobellus rarus</name>
    <dbReference type="NCBI Taxonomy" id="1126237"/>
    <lineage>
        <taxon>Archaea</taxon>
        <taxon>Methanobacteriati</taxon>
        <taxon>Methanobacteriota</taxon>
        <taxon>Stenosarchaea group</taxon>
        <taxon>Halobacteria</taxon>
        <taxon>Halobacteriales</taxon>
        <taxon>Haloferacaceae</taxon>
        <taxon>Halobellus</taxon>
    </lineage>
</organism>
<evidence type="ECO:0000313" key="3">
    <source>
        <dbReference type="Proteomes" id="UP001597085"/>
    </source>
</evidence>
<dbReference type="Pfam" id="PF25949">
    <property type="entry name" value="DUF7987"/>
    <property type="match status" value="1"/>
</dbReference>
<keyword evidence="1" id="KW-1133">Transmembrane helix</keyword>
<protein>
    <submittedName>
        <fullName evidence="2">Uncharacterized protein</fullName>
    </submittedName>
</protein>
<dbReference type="EMBL" id="JBHUDK010000002">
    <property type="protein sequence ID" value="MFD1597506.1"/>
    <property type="molecule type" value="Genomic_DNA"/>
</dbReference>